<proteinExistence type="predicted"/>
<accession>A0A2W5YZR2</accession>
<dbReference type="AlphaFoldDB" id="A0A2W5YZR2"/>
<evidence type="ECO:0000313" key="1">
    <source>
        <dbReference type="EMBL" id="PZR78519.1"/>
    </source>
</evidence>
<comment type="caution">
    <text evidence="1">The sequence shown here is derived from an EMBL/GenBank/DDBJ whole genome shotgun (WGS) entry which is preliminary data.</text>
</comment>
<dbReference type="EMBL" id="QHBU01000256">
    <property type="protein sequence ID" value="PZR78519.1"/>
    <property type="molecule type" value="Genomic_DNA"/>
</dbReference>
<dbReference type="Proteomes" id="UP000248724">
    <property type="component" value="Unassembled WGS sequence"/>
</dbReference>
<organism evidence="1 2">
    <name type="scientific">Candidatus Aeolococcus gillhamiae</name>
    <dbReference type="NCBI Taxonomy" id="3127015"/>
    <lineage>
        <taxon>Bacteria</taxon>
        <taxon>Bacillati</taxon>
        <taxon>Candidatus Dormiibacterota</taxon>
        <taxon>Candidatus Dormibacteria</taxon>
        <taxon>Candidatus Aeolococcales</taxon>
        <taxon>Candidatus Aeolococcaceae</taxon>
        <taxon>Candidatus Aeolococcus</taxon>
    </lineage>
</organism>
<protein>
    <submittedName>
        <fullName evidence="1">Uncharacterized protein</fullName>
    </submittedName>
</protein>
<sequence>MVAQAGLTLPVPSGGEPVPIAVRNNTTRTVTHVTASGTVHDSTGKPVATGSDQGFHPALLEPGQFALGFIYLGVGTSVPSGSTLSVQATATPSAGPNTYFADLLVTEVNDTGQQIVGTVKNPRDHAVTAPYSVDVFCVDSSGTLLNEFGGFADVSTDLAAGGTSPFTVSLYGSQCAQFLIGASGYDMTAAGN</sequence>
<gene>
    <name evidence="1" type="ORF">DLM65_12750</name>
</gene>
<name>A0A2W5YZR2_9BACT</name>
<evidence type="ECO:0000313" key="2">
    <source>
        <dbReference type="Proteomes" id="UP000248724"/>
    </source>
</evidence>
<reference evidence="1 2" key="1">
    <citation type="journal article" date="2017" name="Nature">
        <title>Atmospheric trace gases support primary production in Antarctic desert surface soil.</title>
        <authorList>
            <person name="Ji M."/>
            <person name="Greening C."/>
            <person name="Vanwonterghem I."/>
            <person name="Carere C.R."/>
            <person name="Bay S.K."/>
            <person name="Steen J.A."/>
            <person name="Montgomery K."/>
            <person name="Lines T."/>
            <person name="Beardall J."/>
            <person name="van Dorst J."/>
            <person name="Snape I."/>
            <person name="Stott M.B."/>
            <person name="Hugenholtz P."/>
            <person name="Ferrari B.C."/>
        </authorList>
    </citation>
    <scope>NUCLEOTIDE SEQUENCE [LARGE SCALE GENOMIC DNA]</scope>
    <source>
        <strain evidence="1">RRmetagenome_bin12</strain>
    </source>
</reference>